<dbReference type="GO" id="GO:0003700">
    <property type="term" value="F:DNA-binding transcription factor activity"/>
    <property type="evidence" value="ECO:0007669"/>
    <property type="project" value="TreeGrafter"/>
</dbReference>
<dbReference type="Proteomes" id="UP000640583">
    <property type="component" value="Unassembled WGS sequence"/>
</dbReference>
<evidence type="ECO:0000256" key="4">
    <source>
        <dbReference type="PROSITE-ProRule" id="PRU00335"/>
    </source>
</evidence>
<keyword evidence="7" id="KW-1185">Reference proteome</keyword>
<gene>
    <name evidence="6" type="ORF">H1D41_02715</name>
</gene>
<protein>
    <submittedName>
        <fullName evidence="6">TetR/AcrR family transcriptional regulator</fullName>
    </submittedName>
</protein>
<evidence type="ECO:0000256" key="2">
    <source>
        <dbReference type="ARBA" id="ARBA00023125"/>
    </source>
</evidence>
<evidence type="ECO:0000256" key="3">
    <source>
        <dbReference type="ARBA" id="ARBA00023163"/>
    </source>
</evidence>
<keyword evidence="2 4" id="KW-0238">DNA-binding</keyword>
<dbReference type="AlphaFoldDB" id="A0A8J7IUD4"/>
<dbReference type="InterPro" id="IPR025996">
    <property type="entry name" value="MT1864/Rv1816-like_C"/>
</dbReference>
<dbReference type="PANTHER" id="PTHR30055:SF234">
    <property type="entry name" value="HTH-TYPE TRANSCRIPTIONAL REGULATOR BETI"/>
    <property type="match status" value="1"/>
</dbReference>
<dbReference type="InterPro" id="IPR009057">
    <property type="entry name" value="Homeodomain-like_sf"/>
</dbReference>
<feature type="DNA-binding region" description="H-T-H motif" evidence="4">
    <location>
        <begin position="33"/>
        <end position="52"/>
    </location>
</feature>
<evidence type="ECO:0000313" key="7">
    <source>
        <dbReference type="Proteomes" id="UP000640583"/>
    </source>
</evidence>
<evidence type="ECO:0000256" key="1">
    <source>
        <dbReference type="ARBA" id="ARBA00023015"/>
    </source>
</evidence>
<organism evidence="6 7">
    <name type="scientific">Halocynthiibacter styelae</name>
    <dbReference type="NCBI Taxonomy" id="2761955"/>
    <lineage>
        <taxon>Bacteria</taxon>
        <taxon>Pseudomonadati</taxon>
        <taxon>Pseudomonadota</taxon>
        <taxon>Alphaproteobacteria</taxon>
        <taxon>Rhodobacterales</taxon>
        <taxon>Paracoccaceae</taxon>
        <taxon>Halocynthiibacter</taxon>
    </lineage>
</organism>
<dbReference type="PROSITE" id="PS50977">
    <property type="entry name" value="HTH_TETR_2"/>
    <property type="match status" value="1"/>
</dbReference>
<dbReference type="InterPro" id="IPR050109">
    <property type="entry name" value="HTH-type_TetR-like_transc_reg"/>
</dbReference>
<dbReference type="SUPFAM" id="SSF46689">
    <property type="entry name" value="Homeodomain-like"/>
    <property type="match status" value="1"/>
</dbReference>
<dbReference type="RefSeq" id="WP_228847466.1">
    <property type="nucleotide sequence ID" value="NZ_JADCKQ010000002.1"/>
</dbReference>
<sequence length="195" mass="21414">MSGKVAARKEALREKLVDLAEAQIAKGGLRSVKARDLAKDAGCALGAIYNAFEDLQALYMAVNGRTFRRLGIMAAQSVEDVQAGPNERLIIMSEAYLGFAAENTNLWRAMFDLEMSTDDEVPDWYLVALAGLFENISGPLSEIYPDMDAESLDLMTRSLFSSVHGIVLLGLEKRISGVPPEKIKIMISMLLRQIS</sequence>
<comment type="caution">
    <text evidence="6">The sequence shown here is derived from an EMBL/GenBank/DDBJ whole genome shotgun (WGS) entry which is preliminary data.</text>
</comment>
<dbReference type="Pfam" id="PF13305">
    <property type="entry name" value="TetR_C_33"/>
    <property type="match status" value="1"/>
</dbReference>
<dbReference type="SUPFAM" id="SSF48498">
    <property type="entry name" value="Tetracyclin repressor-like, C-terminal domain"/>
    <property type="match status" value="1"/>
</dbReference>
<evidence type="ECO:0000313" key="6">
    <source>
        <dbReference type="EMBL" id="MBI1492543.1"/>
    </source>
</evidence>
<proteinExistence type="predicted"/>
<dbReference type="PANTHER" id="PTHR30055">
    <property type="entry name" value="HTH-TYPE TRANSCRIPTIONAL REGULATOR RUTR"/>
    <property type="match status" value="1"/>
</dbReference>
<keyword evidence="1" id="KW-0805">Transcription regulation</keyword>
<evidence type="ECO:0000259" key="5">
    <source>
        <dbReference type="PROSITE" id="PS50977"/>
    </source>
</evidence>
<feature type="domain" description="HTH tetR-type" evidence="5">
    <location>
        <begin position="10"/>
        <end position="70"/>
    </location>
</feature>
<name>A0A8J7IUD4_9RHOB</name>
<dbReference type="EMBL" id="JADCKQ010000002">
    <property type="protein sequence ID" value="MBI1492543.1"/>
    <property type="molecule type" value="Genomic_DNA"/>
</dbReference>
<dbReference type="Gene3D" id="1.10.357.10">
    <property type="entry name" value="Tetracycline Repressor, domain 2"/>
    <property type="match status" value="1"/>
</dbReference>
<dbReference type="InterPro" id="IPR001647">
    <property type="entry name" value="HTH_TetR"/>
</dbReference>
<accession>A0A8J7IUD4</accession>
<dbReference type="GO" id="GO:0000976">
    <property type="term" value="F:transcription cis-regulatory region binding"/>
    <property type="evidence" value="ECO:0007669"/>
    <property type="project" value="TreeGrafter"/>
</dbReference>
<dbReference type="InterPro" id="IPR036271">
    <property type="entry name" value="Tet_transcr_reg_TetR-rel_C_sf"/>
</dbReference>
<keyword evidence="3" id="KW-0804">Transcription</keyword>
<reference evidence="6" key="1">
    <citation type="submission" date="2020-10" db="EMBL/GenBank/DDBJ databases">
        <title>Paenihalocynthiibacter styelae gen. nov., sp. nov., isolated from stalked sea squirt Styela clava.</title>
        <authorList>
            <person name="Kim Y.-O."/>
            <person name="Yoon J.-H."/>
        </authorList>
    </citation>
    <scope>NUCLEOTIDE SEQUENCE</scope>
    <source>
        <strain evidence="6">MYP1-1</strain>
    </source>
</reference>